<dbReference type="Gene3D" id="2.30.30.40">
    <property type="entry name" value="SH3 Domains"/>
    <property type="match status" value="1"/>
</dbReference>
<evidence type="ECO:0000256" key="1">
    <source>
        <dbReference type="SAM" id="Phobius"/>
    </source>
</evidence>
<protein>
    <recommendedName>
        <fullName evidence="2">SH3b domain-containing protein</fullName>
    </recommendedName>
</protein>
<keyword evidence="4" id="KW-1185">Reference proteome</keyword>
<reference evidence="4" key="1">
    <citation type="journal article" date="2010" name="Nat. Biotechnol.">
        <title>Draft genome sequence of the oilseed species Ricinus communis.</title>
        <authorList>
            <person name="Chan A.P."/>
            <person name="Crabtree J."/>
            <person name="Zhao Q."/>
            <person name="Lorenzi H."/>
            <person name="Orvis J."/>
            <person name="Puiu D."/>
            <person name="Melake-Berhan A."/>
            <person name="Jones K.M."/>
            <person name="Redman J."/>
            <person name="Chen G."/>
            <person name="Cahoon E.B."/>
            <person name="Gedil M."/>
            <person name="Stanke M."/>
            <person name="Haas B.J."/>
            <person name="Wortman J.R."/>
            <person name="Fraser-Liggett C.M."/>
            <person name="Ravel J."/>
            <person name="Rabinowicz P.D."/>
        </authorList>
    </citation>
    <scope>NUCLEOTIDE SEQUENCE [LARGE SCALE GENOMIC DNA]</scope>
    <source>
        <strain evidence="4">cv. Hale</strain>
    </source>
</reference>
<organism evidence="3 4">
    <name type="scientific">Ricinus communis</name>
    <name type="common">Castor bean</name>
    <dbReference type="NCBI Taxonomy" id="3988"/>
    <lineage>
        <taxon>Eukaryota</taxon>
        <taxon>Viridiplantae</taxon>
        <taxon>Streptophyta</taxon>
        <taxon>Embryophyta</taxon>
        <taxon>Tracheophyta</taxon>
        <taxon>Spermatophyta</taxon>
        <taxon>Magnoliopsida</taxon>
        <taxon>eudicotyledons</taxon>
        <taxon>Gunneridae</taxon>
        <taxon>Pentapetalae</taxon>
        <taxon>rosids</taxon>
        <taxon>fabids</taxon>
        <taxon>Malpighiales</taxon>
        <taxon>Euphorbiaceae</taxon>
        <taxon>Acalyphoideae</taxon>
        <taxon>Acalypheae</taxon>
        <taxon>Ricinus</taxon>
    </lineage>
</organism>
<keyword evidence="1" id="KW-0812">Transmembrane</keyword>
<sequence>MNALQLQDPLKEYREAMKAIQIQDPMKGIRETIKSLQLQDSLKEYRDAMKAVQIQDPMKGIRETIKALQLQDPSKEYRDAMKAVQIQDPMKGIRETIKALQLQDPLKEYRDAMKAIQIQDQMKGIRETIKAFQLQDPLKEYRDALNATRSVTPKLTDGLKALGLENILETISQQEWPQAHAVVDGDITVNLDDTVTVDSTRLSYYEIQQFVNEISDRAFNRSSQRIDSAVAALIAEIHSLKNPPLEKFLSLLIYPIIVALIFSIINPITDYYIKESLGSEKREAVKKIRKHVLASTNEISELDSYRLVSRKYLDMRSTPSAKSPLLGRLQVGQVVMLIEKRKDWSLVAWSDDENEVAIQGWVFSRYLEKFR</sequence>
<evidence type="ECO:0000313" key="3">
    <source>
        <dbReference type="EMBL" id="EEF25760.1"/>
    </source>
</evidence>
<name>B9TEF3_RICCO</name>
<dbReference type="Pfam" id="PF08239">
    <property type="entry name" value="SH3_3"/>
    <property type="match status" value="1"/>
</dbReference>
<evidence type="ECO:0000313" key="4">
    <source>
        <dbReference type="Proteomes" id="UP000008311"/>
    </source>
</evidence>
<proteinExistence type="predicted"/>
<feature type="transmembrane region" description="Helical" evidence="1">
    <location>
        <begin position="251"/>
        <end position="273"/>
    </location>
</feature>
<dbReference type="Proteomes" id="UP000008311">
    <property type="component" value="Unassembled WGS sequence"/>
</dbReference>
<evidence type="ECO:0000259" key="2">
    <source>
        <dbReference type="PROSITE" id="PS51781"/>
    </source>
</evidence>
<dbReference type="InParanoid" id="B9TEF3"/>
<feature type="domain" description="SH3b" evidence="2">
    <location>
        <begin position="302"/>
        <end position="371"/>
    </location>
</feature>
<dbReference type="InterPro" id="IPR003646">
    <property type="entry name" value="SH3-like_bac-type"/>
</dbReference>
<keyword evidence="1" id="KW-0472">Membrane</keyword>
<accession>B9TEF3</accession>
<keyword evidence="1" id="KW-1133">Transmembrane helix</keyword>
<dbReference type="EMBL" id="EQ978989">
    <property type="protein sequence ID" value="EEF25760.1"/>
    <property type="molecule type" value="Genomic_DNA"/>
</dbReference>
<dbReference type="PROSITE" id="PS51781">
    <property type="entry name" value="SH3B"/>
    <property type="match status" value="1"/>
</dbReference>
<dbReference type="AlphaFoldDB" id="B9TEF3"/>
<gene>
    <name evidence="3" type="ORF">RCOM_1915440</name>
</gene>